<dbReference type="Gene3D" id="3.90.180.10">
    <property type="entry name" value="Medium-chain alcohol dehydrogenases, catalytic domain"/>
    <property type="match status" value="1"/>
</dbReference>
<evidence type="ECO:0000256" key="3">
    <source>
        <dbReference type="ARBA" id="ARBA00022833"/>
    </source>
</evidence>
<evidence type="ECO:0000313" key="6">
    <source>
        <dbReference type="EMBL" id="SCY66615.1"/>
    </source>
</evidence>
<dbReference type="OrthoDB" id="5295340at2"/>
<dbReference type="SUPFAM" id="SSF50129">
    <property type="entry name" value="GroES-like"/>
    <property type="match status" value="1"/>
</dbReference>
<feature type="domain" description="Alcohol dehydrogenase-like N-terminal" evidence="5">
    <location>
        <begin position="25"/>
        <end position="152"/>
    </location>
</feature>
<dbReference type="InterPro" id="IPR036291">
    <property type="entry name" value="NAD(P)-bd_dom_sf"/>
</dbReference>
<accession>A0A1G5HRY7</accession>
<dbReference type="InterPro" id="IPR013149">
    <property type="entry name" value="ADH-like_C"/>
</dbReference>
<dbReference type="RefSeq" id="WP_090744198.1">
    <property type="nucleotide sequence ID" value="NZ_FMVT01000007.1"/>
</dbReference>
<keyword evidence="3" id="KW-0862">Zinc</keyword>
<evidence type="ECO:0000256" key="2">
    <source>
        <dbReference type="ARBA" id="ARBA00022723"/>
    </source>
</evidence>
<reference evidence="6 7" key="1">
    <citation type="submission" date="2016-10" db="EMBL/GenBank/DDBJ databases">
        <authorList>
            <person name="de Groot N.N."/>
        </authorList>
    </citation>
    <scope>NUCLEOTIDE SEQUENCE [LARGE SCALE GENOMIC DNA]</scope>
    <source>
        <strain evidence="6 7">CGMCC 1.8925</strain>
    </source>
</reference>
<evidence type="ECO:0000259" key="5">
    <source>
        <dbReference type="Pfam" id="PF08240"/>
    </source>
</evidence>
<dbReference type="InterPro" id="IPR013154">
    <property type="entry name" value="ADH-like_N"/>
</dbReference>
<comment type="cofactor">
    <cofactor evidence="1">
        <name>Zn(2+)</name>
        <dbReference type="ChEBI" id="CHEBI:29105"/>
    </cofactor>
</comment>
<feature type="domain" description="Alcohol dehydrogenase-like C-terminal" evidence="4">
    <location>
        <begin position="196"/>
        <end position="272"/>
    </location>
</feature>
<dbReference type="GO" id="GO:0046872">
    <property type="term" value="F:metal ion binding"/>
    <property type="evidence" value="ECO:0007669"/>
    <property type="project" value="UniProtKB-KW"/>
</dbReference>
<proteinExistence type="predicted"/>
<dbReference type="SUPFAM" id="SSF51735">
    <property type="entry name" value="NAD(P)-binding Rossmann-fold domains"/>
    <property type="match status" value="1"/>
</dbReference>
<evidence type="ECO:0000313" key="7">
    <source>
        <dbReference type="Proteomes" id="UP000199502"/>
    </source>
</evidence>
<dbReference type="Gene3D" id="3.40.50.720">
    <property type="entry name" value="NAD(P)-binding Rossmann-like Domain"/>
    <property type="match status" value="1"/>
</dbReference>
<keyword evidence="7" id="KW-1185">Reference proteome</keyword>
<dbReference type="InterPro" id="IPR011032">
    <property type="entry name" value="GroES-like_sf"/>
</dbReference>
<sequence>MRALTWHGKGDIRYDKVDDPTIEEPDDIIIKVTACAICGSDLHLMDGCMPTMESGDVLGHETMGEVIETGGAHSKFRKGDRVVVPFNIACGQCFFCQKQLFSLCDRSNRNAEQAAAVMGHSPSGLFGYSHMLGGYAGGQAEYLRVPYGSVGPIAVPGDLEDEQVLFLSDILPTGWMAAENAQIEPGDTVAIWGAGPVGQMAILSAWKQGAGRVIVIDEVPERLVMAQVHGKAEVIDFSQTKVYDALQEMTNGRGPDSCIDCVGTEAAADSGIMARVDRVKQALYLGTDRPHVLREMIMCCRKGGTLSVPGVYVGVIDKLPFGALMNKGLTVKTGQTHTHRYLAPLLDMIVKGELDVSFVTTHNAPLSEGPNLYKTFRDKADGCIKVVMKPGA</sequence>
<organism evidence="6 7">
    <name type="scientific">Paracoccus tibetensis</name>
    <dbReference type="NCBI Taxonomy" id="336292"/>
    <lineage>
        <taxon>Bacteria</taxon>
        <taxon>Pseudomonadati</taxon>
        <taxon>Pseudomonadota</taxon>
        <taxon>Alphaproteobacteria</taxon>
        <taxon>Rhodobacterales</taxon>
        <taxon>Paracoccaceae</taxon>
        <taxon>Paracoccus</taxon>
    </lineage>
</organism>
<dbReference type="Proteomes" id="UP000199502">
    <property type="component" value="Unassembled WGS sequence"/>
</dbReference>
<gene>
    <name evidence="6" type="ORF">SAMN05660710_02274</name>
</gene>
<dbReference type="AlphaFoldDB" id="A0A1G5HRY7"/>
<evidence type="ECO:0000259" key="4">
    <source>
        <dbReference type="Pfam" id="PF00107"/>
    </source>
</evidence>
<dbReference type="PANTHER" id="PTHR42813">
    <property type="entry name" value="ZINC-TYPE ALCOHOL DEHYDROGENASE-LIKE"/>
    <property type="match status" value="1"/>
</dbReference>
<name>A0A1G5HRY7_9RHOB</name>
<evidence type="ECO:0000256" key="1">
    <source>
        <dbReference type="ARBA" id="ARBA00001947"/>
    </source>
</evidence>
<dbReference type="CDD" id="cd08283">
    <property type="entry name" value="FDH_like_1"/>
    <property type="match status" value="1"/>
</dbReference>
<protein>
    <submittedName>
        <fullName evidence="6">Threonine dehydrogenase</fullName>
    </submittedName>
</protein>
<keyword evidence="2" id="KW-0479">Metal-binding</keyword>
<dbReference type="STRING" id="336292.SAMN05660710_02274"/>
<dbReference type="EMBL" id="FMVT01000007">
    <property type="protein sequence ID" value="SCY66615.1"/>
    <property type="molecule type" value="Genomic_DNA"/>
</dbReference>
<dbReference type="PANTHER" id="PTHR42813:SF2">
    <property type="entry name" value="DEHYDROGENASE, ZINC-CONTAINING, PUTATIVE (AFU_ORTHOLOGUE AFUA_2G02810)-RELATED"/>
    <property type="match status" value="1"/>
</dbReference>
<dbReference type="Pfam" id="PF00107">
    <property type="entry name" value="ADH_zinc_N"/>
    <property type="match status" value="1"/>
</dbReference>
<dbReference type="Pfam" id="PF08240">
    <property type="entry name" value="ADH_N"/>
    <property type="match status" value="1"/>
</dbReference>